<dbReference type="InterPro" id="IPR000192">
    <property type="entry name" value="Aminotrans_V_dom"/>
</dbReference>
<dbReference type="SUPFAM" id="SSF53383">
    <property type="entry name" value="PLP-dependent transferases"/>
    <property type="match status" value="1"/>
</dbReference>
<dbReference type="Proteomes" id="UP000184330">
    <property type="component" value="Unassembled WGS sequence"/>
</dbReference>
<protein>
    <submittedName>
        <fullName evidence="3">Related to isopenicillin N epimerase</fullName>
    </submittedName>
</protein>
<reference evidence="3 4" key="1">
    <citation type="submission" date="2016-03" db="EMBL/GenBank/DDBJ databases">
        <authorList>
            <person name="Ploux O."/>
        </authorList>
    </citation>
    <scope>NUCLEOTIDE SEQUENCE [LARGE SCALE GENOMIC DNA]</scope>
    <source>
        <strain evidence="3 4">UAMH 11012</strain>
    </source>
</reference>
<dbReference type="InterPro" id="IPR015424">
    <property type="entry name" value="PyrdxlP-dep_Trfase"/>
</dbReference>
<dbReference type="InterPro" id="IPR015421">
    <property type="entry name" value="PyrdxlP-dep_Trfase_major"/>
</dbReference>
<evidence type="ECO:0000313" key="3">
    <source>
        <dbReference type="EMBL" id="CZR62819.1"/>
    </source>
</evidence>
<dbReference type="Pfam" id="PF00266">
    <property type="entry name" value="Aminotran_5"/>
    <property type="match status" value="1"/>
</dbReference>
<dbReference type="STRING" id="576137.A0A1L7XCR0"/>
<dbReference type="PANTHER" id="PTHR43092">
    <property type="entry name" value="L-CYSTEINE DESULFHYDRASE"/>
    <property type="match status" value="1"/>
</dbReference>
<dbReference type="OrthoDB" id="5978656at2759"/>
<evidence type="ECO:0000256" key="1">
    <source>
        <dbReference type="ARBA" id="ARBA00022898"/>
    </source>
</evidence>
<sequence length="436" mass="49047">MTIKVPFGHRMRDAHFSFSPSYTPLNHGSFGTHPKSVQARQNELQSLAAQRPDTHIVFDLPNLIDESRTAIAPLLGVDVDEVVFVPNATTGVNTVLRNLKWETGDVVVHFSTIYSACEKTISSVDELTPVESENVRLEYPIEDGEIVRRFRERVEKVRGEGKRIRLAMFDTVLTFPGARMPWERLVEACKELDVLSLIDGAHGVGHIDLSELGKLSPDFFVSNCHKWLYTPRGCAVFYVPFRNQRLIRTSLPTSHGYQYPGQKPDTGGKTPFVHLFEFVATIDYSPYACVPAALEFRQKVCGGEAEIRKYCFDLARTGGQCVAEILGTHVMDNKTKTMSQCCFANVALPLPFGGTGKEKNVEGQKVFSEEEAPRIQKWLNATAVKEFDTYLQIALHSGYMWVRLSGQIYLEMKDFEWVGWRLKDLCAKINSGEVNG</sequence>
<keyword evidence="4" id="KW-1185">Reference proteome</keyword>
<dbReference type="EMBL" id="FJOG01000022">
    <property type="protein sequence ID" value="CZR62819.1"/>
    <property type="molecule type" value="Genomic_DNA"/>
</dbReference>
<dbReference type="Gene3D" id="3.40.640.10">
    <property type="entry name" value="Type I PLP-dependent aspartate aminotransferase-like (Major domain)"/>
    <property type="match status" value="1"/>
</dbReference>
<feature type="domain" description="Aminotransferase class V" evidence="2">
    <location>
        <begin position="51"/>
        <end position="240"/>
    </location>
</feature>
<keyword evidence="1" id="KW-0663">Pyridoxal phosphate</keyword>
<gene>
    <name evidence="3" type="ORF">PAC_12716</name>
</gene>
<evidence type="ECO:0000313" key="4">
    <source>
        <dbReference type="Proteomes" id="UP000184330"/>
    </source>
</evidence>
<accession>A0A1L7XCR0</accession>
<dbReference type="PANTHER" id="PTHR43092:SF2">
    <property type="entry name" value="HERCYNYLCYSTEINE SULFOXIDE LYASE"/>
    <property type="match status" value="1"/>
</dbReference>
<proteinExistence type="predicted"/>
<evidence type="ECO:0000259" key="2">
    <source>
        <dbReference type="Pfam" id="PF00266"/>
    </source>
</evidence>
<dbReference type="AlphaFoldDB" id="A0A1L7XCR0"/>
<organism evidence="3 4">
    <name type="scientific">Phialocephala subalpina</name>
    <dbReference type="NCBI Taxonomy" id="576137"/>
    <lineage>
        <taxon>Eukaryota</taxon>
        <taxon>Fungi</taxon>
        <taxon>Dikarya</taxon>
        <taxon>Ascomycota</taxon>
        <taxon>Pezizomycotina</taxon>
        <taxon>Leotiomycetes</taxon>
        <taxon>Helotiales</taxon>
        <taxon>Mollisiaceae</taxon>
        <taxon>Phialocephala</taxon>
        <taxon>Phialocephala fortinii species complex</taxon>
    </lineage>
</organism>
<name>A0A1L7XCR0_9HELO</name>